<dbReference type="SUPFAM" id="SSF50249">
    <property type="entry name" value="Nucleic acid-binding proteins"/>
    <property type="match status" value="1"/>
</dbReference>
<keyword evidence="3" id="KW-0240">DNA-directed RNA polymerase</keyword>
<dbReference type="InterPro" id="IPR036898">
    <property type="entry name" value="RNA_pol_Rpb7-like_N_sf"/>
</dbReference>
<keyword evidence="4" id="KW-0804">Transcription</keyword>
<keyword evidence="5" id="KW-0539">Nucleus</keyword>
<dbReference type="CDD" id="cd04330">
    <property type="entry name" value="RNAP_III_Rpc25_N"/>
    <property type="match status" value="1"/>
</dbReference>
<name>A0A9N6WSV1_9CRUS</name>
<evidence type="ECO:0000256" key="5">
    <source>
        <dbReference type="ARBA" id="ARBA00023242"/>
    </source>
</evidence>
<evidence type="ECO:0000313" key="8">
    <source>
        <dbReference type="EMBL" id="CAG4635060.1"/>
    </source>
</evidence>
<dbReference type="InterPro" id="IPR045113">
    <property type="entry name" value="Rpb7-like"/>
</dbReference>
<dbReference type="InterPro" id="IPR012340">
    <property type="entry name" value="NA-bd_OB-fold"/>
</dbReference>
<accession>A0A9N6WSV1</accession>
<dbReference type="FunFam" id="3.30.1490.120:FF:000002">
    <property type="entry name" value="DNA-directed RNA polymerase III subunit RPC8"/>
    <property type="match status" value="1"/>
</dbReference>
<dbReference type="InterPro" id="IPR013238">
    <property type="entry name" value="RNA_pol_III_Rbc25"/>
</dbReference>
<comment type="subcellular location">
    <subcellularLocation>
        <location evidence="1">Nucleus</location>
    </subcellularLocation>
</comment>
<dbReference type="Pfam" id="PF08292">
    <property type="entry name" value="RNA_pol_Rbc25"/>
    <property type="match status" value="1"/>
</dbReference>
<evidence type="ECO:0000259" key="7">
    <source>
        <dbReference type="Pfam" id="PF08292"/>
    </source>
</evidence>
<feature type="domain" description="RNA polymerase Rpb7-like N-terminal" evidence="6">
    <location>
        <begin position="9"/>
        <end position="63"/>
    </location>
</feature>
<dbReference type="AlphaFoldDB" id="A0A9N6WSV1"/>
<feature type="domain" description="RNA polymerase III subunit Rpc25" evidence="7">
    <location>
        <begin position="83"/>
        <end position="202"/>
    </location>
</feature>
<evidence type="ECO:0000259" key="6">
    <source>
        <dbReference type="Pfam" id="PF03876"/>
    </source>
</evidence>
<dbReference type="InterPro" id="IPR005576">
    <property type="entry name" value="Rpb7-like_N"/>
</dbReference>
<dbReference type="Gene3D" id="3.30.1490.120">
    <property type="entry name" value="RNA polymerase Rpb7-like, N-terminal domain"/>
    <property type="match status" value="1"/>
</dbReference>
<evidence type="ECO:0000256" key="3">
    <source>
        <dbReference type="ARBA" id="ARBA00022478"/>
    </source>
</evidence>
<dbReference type="EMBL" id="OC978405">
    <property type="protein sequence ID" value="CAG4635060.1"/>
    <property type="molecule type" value="Genomic_DNA"/>
</dbReference>
<dbReference type="SUPFAM" id="SSF88798">
    <property type="entry name" value="N-terminal, heterodimerisation domain of RBP7 (RpoE)"/>
    <property type="match status" value="1"/>
</dbReference>
<reference evidence="8" key="1">
    <citation type="submission" date="2021-04" db="EMBL/GenBank/DDBJ databases">
        <authorList>
            <person name="Cornetti L."/>
        </authorList>
    </citation>
    <scope>NUCLEOTIDE SEQUENCE</scope>
</reference>
<dbReference type="GO" id="GO:0005666">
    <property type="term" value="C:RNA polymerase III complex"/>
    <property type="evidence" value="ECO:0007669"/>
    <property type="project" value="TreeGrafter"/>
</dbReference>
<sequence>MFVLTLIRQTVRVPADKFKLAIDQAIAEELNLKFANKVVLNVGLCIALWDITKRGKSFILPSDSGHHTKVELRLVVFRPFLDEILVGKIKSCNKDHVQVTLSFFDDIFIPAEYLPDNSKFVEEENLWAWVYQNDGGTHEMFMEIGADIRFKVMDEMFLDTTPTGPGVGDSVSADAVPKENKQISYRITGSIKDPGLGLLSWWMADDTPEDE</sequence>
<evidence type="ECO:0000256" key="2">
    <source>
        <dbReference type="ARBA" id="ARBA00009307"/>
    </source>
</evidence>
<evidence type="ECO:0000256" key="1">
    <source>
        <dbReference type="ARBA" id="ARBA00004123"/>
    </source>
</evidence>
<dbReference type="PANTHER" id="PTHR12709">
    <property type="entry name" value="DNA-DIRECTED RNA POLYMERASE II, III"/>
    <property type="match status" value="1"/>
</dbReference>
<dbReference type="Gene3D" id="2.40.50.140">
    <property type="entry name" value="Nucleic acid-binding proteins"/>
    <property type="match status" value="1"/>
</dbReference>
<protein>
    <submittedName>
        <fullName evidence="8">EOG090X0DHL</fullName>
    </submittedName>
</protein>
<dbReference type="PANTHER" id="PTHR12709:SF1">
    <property type="entry name" value="DNA-DIRECTED RNA POLYMERASE III SUBUNIT RPC8"/>
    <property type="match status" value="1"/>
</dbReference>
<evidence type="ECO:0000256" key="4">
    <source>
        <dbReference type="ARBA" id="ARBA00023163"/>
    </source>
</evidence>
<gene>
    <name evidence="8" type="primary">EOG090X0DHL</name>
</gene>
<organism evidence="8">
    <name type="scientific">Alona affinis</name>
    <dbReference type="NCBI Taxonomy" id="381656"/>
    <lineage>
        <taxon>Eukaryota</taxon>
        <taxon>Metazoa</taxon>
        <taxon>Ecdysozoa</taxon>
        <taxon>Arthropoda</taxon>
        <taxon>Crustacea</taxon>
        <taxon>Branchiopoda</taxon>
        <taxon>Diplostraca</taxon>
        <taxon>Cladocera</taxon>
        <taxon>Anomopoda</taxon>
        <taxon>Chydoridae</taxon>
        <taxon>Alona</taxon>
    </lineage>
</organism>
<dbReference type="GO" id="GO:0006384">
    <property type="term" value="P:transcription initiation at RNA polymerase III promoter"/>
    <property type="evidence" value="ECO:0007669"/>
    <property type="project" value="TreeGrafter"/>
</dbReference>
<dbReference type="Pfam" id="PF03876">
    <property type="entry name" value="SHS2_Rpb7-N"/>
    <property type="match status" value="1"/>
</dbReference>
<comment type="similarity">
    <text evidence="2">Belongs to the eukaryotic RPB7/RPC8 RNA polymerase subunit family.</text>
</comment>
<proteinExistence type="inferred from homology"/>